<evidence type="ECO:0000313" key="6">
    <source>
        <dbReference type="Proteomes" id="UP001324287"/>
    </source>
</evidence>
<accession>A0ABZ1B1I3</accession>
<protein>
    <submittedName>
        <fullName evidence="5">Glycosyltransferase</fullName>
        <ecNumber evidence="5">2.4.-.-</ecNumber>
    </submittedName>
</protein>
<dbReference type="Gene3D" id="3.30.1460.10">
    <property type="match status" value="1"/>
</dbReference>
<dbReference type="Proteomes" id="UP001324287">
    <property type="component" value="Chromosome"/>
</dbReference>
<name>A0ABZ1B1I3_9ACTN</name>
<dbReference type="Gene3D" id="3.40.50.2000">
    <property type="entry name" value="Glycogen Phosphorylase B"/>
    <property type="match status" value="1"/>
</dbReference>
<dbReference type="EMBL" id="CP141261">
    <property type="protein sequence ID" value="WRL63199.1"/>
    <property type="molecule type" value="Genomic_DNA"/>
</dbReference>
<proteinExistence type="predicted"/>
<evidence type="ECO:0000256" key="2">
    <source>
        <dbReference type="ARBA" id="ARBA00022679"/>
    </source>
</evidence>
<keyword evidence="1 5" id="KW-0328">Glycosyltransferase</keyword>
<keyword evidence="6" id="KW-1185">Reference proteome</keyword>
<dbReference type="SUPFAM" id="SSF69635">
    <property type="entry name" value="Type III secretory system chaperone-like"/>
    <property type="match status" value="1"/>
</dbReference>
<feature type="domain" description="Glycosyl transferase family 1" evidence="4">
    <location>
        <begin position="2"/>
        <end position="111"/>
    </location>
</feature>
<dbReference type="Pfam" id="PF00534">
    <property type="entry name" value="Glycos_transf_1"/>
    <property type="match status" value="1"/>
</dbReference>
<sequence>MVLLFVGRIQPLKAPDVLLHAAARLLADEPSLRSRLRVHVVGAPSGSGLEAPEQLHKLVAALGIADVVTFFLPQPPDRLAEHYRAADVTVVPSHNESFGLVALEAQACGTPSWPPPSAGCAPPSGTASPVCWSTGTTPGLRLRRPGRPRPPRAAVGRCAQACRVVLVGPDGRRPDRGLRRRRRGDGAGAAAGAARRRTTPGAARGAGGPMTQQSIAELDAVIEQTLRESDLVHEHPAPGTWLVDLPGTKKLKTVCGLVVGEHALRVEAFVCRQPDENREQLWTYLLQHNARMYGVSYSIDGVGDVYLTGRLPHAAVTSEELDRILGSVLSYADDHFNAMLEIGFGTSIRREWEWRVKRGESLRNLEAFAAFADPTRRS</sequence>
<dbReference type="PANTHER" id="PTHR12526:SF510">
    <property type="entry name" value="D-INOSITOL 3-PHOSPHATE GLYCOSYLTRANSFERASE"/>
    <property type="match status" value="1"/>
</dbReference>
<evidence type="ECO:0000256" key="1">
    <source>
        <dbReference type="ARBA" id="ARBA00022676"/>
    </source>
</evidence>
<dbReference type="InterPro" id="IPR001296">
    <property type="entry name" value="Glyco_trans_1"/>
</dbReference>
<evidence type="ECO:0000256" key="3">
    <source>
        <dbReference type="SAM" id="MobiDB-lite"/>
    </source>
</evidence>
<dbReference type="Pfam" id="PF10722">
    <property type="entry name" value="YbjN"/>
    <property type="match status" value="1"/>
</dbReference>
<feature type="region of interest" description="Disordered" evidence="3">
    <location>
        <begin position="135"/>
        <end position="155"/>
    </location>
</feature>
<dbReference type="RefSeq" id="WP_324274535.1">
    <property type="nucleotide sequence ID" value="NZ_CP141261.1"/>
</dbReference>
<dbReference type="PANTHER" id="PTHR12526">
    <property type="entry name" value="GLYCOSYLTRANSFERASE"/>
    <property type="match status" value="1"/>
</dbReference>
<keyword evidence="2 5" id="KW-0808">Transferase</keyword>
<organism evidence="5 6">
    <name type="scientific">Blastococcus brunescens</name>
    <dbReference type="NCBI Taxonomy" id="1564165"/>
    <lineage>
        <taxon>Bacteria</taxon>
        <taxon>Bacillati</taxon>
        <taxon>Actinomycetota</taxon>
        <taxon>Actinomycetes</taxon>
        <taxon>Geodermatophilales</taxon>
        <taxon>Geodermatophilaceae</taxon>
        <taxon>Blastococcus</taxon>
    </lineage>
</organism>
<evidence type="ECO:0000313" key="5">
    <source>
        <dbReference type="EMBL" id="WRL63199.1"/>
    </source>
</evidence>
<dbReference type="GO" id="GO:0016757">
    <property type="term" value="F:glycosyltransferase activity"/>
    <property type="evidence" value="ECO:0007669"/>
    <property type="project" value="UniProtKB-KW"/>
</dbReference>
<dbReference type="SUPFAM" id="SSF53756">
    <property type="entry name" value="UDP-Glycosyltransferase/glycogen phosphorylase"/>
    <property type="match status" value="1"/>
</dbReference>
<feature type="region of interest" description="Disordered" evidence="3">
    <location>
        <begin position="169"/>
        <end position="211"/>
    </location>
</feature>
<feature type="compositionally biased region" description="Low complexity" evidence="3">
    <location>
        <begin position="188"/>
        <end position="203"/>
    </location>
</feature>
<reference evidence="5 6" key="1">
    <citation type="submission" date="2023-12" db="EMBL/GenBank/DDBJ databases">
        <title>Blastococcus brunescens sp. nov., an actonobacterium isolated from sandstone collected in sahara desert.</title>
        <authorList>
            <person name="Gtari M."/>
            <person name="Ghodhbane F."/>
        </authorList>
    </citation>
    <scope>NUCLEOTIDE SEQUENCE [LARGE SCALE GENOMIC DNA]</scope>
    <source>
        <strain evidence="5 6">BMG 8361</strain>
    </source>
</reference>
<dbReference type="InterPro" id="IPR019660">
    <property type="entry name" value="Put_sensory_transdc_reg_YbjN"/>
</dbReference>
<feature type="compositionally biased region" description="Basic residues" evidence="3">
    <location>
        <begin position="141"/>
        <end position="150"/>
    </location>
</feature>
<evidence type="ECO:0000259" key="4">
    <source>
        <dbReference type="Pfam" id="PF00534"/>
    </source>
</evidence>
<dbReference type="EC" id="2.4.-.-" evidence="5"/>
<gene>
    <name evidence="5" type="ORF">U6N30_25980</name>
</gene>